<feature type="binding site" evidence="9 13">
    <location>
        <position position="449"/>
    </location>
    <ligand>
        <name>Mn(2+)</name>
        <dbReference type="ChEBI" id="CHEBI:29035"/>
        <label>2</label>
    </ligand>
</feature>
<feature type="domain" description="Metalloenzyme" evidence="14">
    <location>
        <begin position="12"/>
        <end position="504"/>
    </location>
</feature>
<keyword evidence="8 9" id="KW-0413">Isomerase</keyword>
<feature type="binding site" evidence="9 13">
    <location>
        <position position="70"/>
    </location>
    <ligand>
        <name>Mn(2+)</name>
        <dbReference type="ChEBI" id="CHEBI:29035"/>
        <label>2</label>
    </ligand>
</feature>
<dbReference type="InterPro" id="IPR011258">
    <property type="entry name" value="BPG-indep_PGM_N"/>
</dbReference>
<keyword evidence="6 9" id="KW-0324">Glycolysis</keyword>
<evidence type="ECO:0000256" key="13">
    <source>
        <dbReference type="PIRSR" id="PIRSR001492-3"/>
    </source>
</evidence>
<comment type="subunit">
    <text evidence="9">Monomer.</text>
</comment>
<evidence type="ECO:0000256" key="6">
    <source>
        <dbReference type="ARBA" id="ARBA00023152"/>
    </source>
</evidence>
<dbReference type="GO" id="GO:0004619">
    <property type="term" value="F:phosphoglycerate mutase activity"/>
    <property type="evidence" value="ECO:0007669"/>
    <property type="project" value="UniProtKB-UniRule"/>
</dbReference>
<evidence type="ECO:0000256" key="4">
    <source>
        <dbReference type="ARBA" id="ARBA00008819"/>
    </source>
</evidence>
<reference evidence="16 17" key="1">
    <citation type="submission" date="2012-12" db="EMBL/GenBank/DDBJ databases">
        <title>Genome assembly of Fulvivirga imtechensis AK7.</title>
        <authorList>
            <person name="Nupur N."/>
            <person name="Khatri I."/>
            <person name="Kumar R."/>
            <person name="Subramanian S."/>
            <person name="Pinnaka A."/>
        </authorList>
    </citation>
    <scope>NUCLEOTIDE SEQUENCE [LARGE SCALE GENOMIC DNA]</scope>
    <source>
        <strain evidence="16 17">AK7</strain>
    </source>
</reference>
<dbReference type="Pfam" id="PF06415">
    <property type="entry name" value="iPGM_N"/>
    <property type="match status" value="1"/>
</dbReference>
<dbReference type="InterPro" id="IPR036646">
    <property type="entry name" value="PGAM_B_sf"/>
</dbReference>
<sequence length="516" mass="57520">MQQLKMRPAMNKKVLLMILDGWGLGENPNISAIAKANTPFVDSLYSTYPNSKLQASGLAVGLPEGQMGNSEVGHMNIGAGRVVYQDLVKINKAFEEHTIDSNPVLTEAFDYAKKENRKVHFIGLVSDGGVHSHINHLKGLCSLAKDKGLERVFIHAFTDGRDTDPKSGERYLKDLVEHTEKTTGQVASVVGRYYAMDRDNRWERVKLAYDLLVHGEGKKANDVVKAVRESYIEDVTDEFILPIVHVDEANEPLAKIENGDVVICFNFRTDRGRQITQALTQRDFHEQNMHKLDLHYVTMTTYDDTFTGVKVIFEKDNLKNTLGEVLERNHKKQIRIAETEKYPHVTFFFSGGREGVFEGEKRILCPSPKVATYDLKPEMSAEDIRDNIIPELESKEPDFICLNFANPDMVGHTGVFEAAVKACETVDRCAEAVTKAALENNYTTIIIADHGNSDIMINPDGTPNTAHTTNLVPCIIVDKDYKGKIKDGKLGDLAPTILKLMGVEVPSDMTGDILIA</sequence>
<dbReference type="SUPFAM" id="SSF64158">
    <property type="entry name" value="2,3-Bisphosphoglycerate-independent phosphoglycerate mutase, substrate-binding domain"/>
    <property type="match status" value="1"/>
</dbReference>
<dbReference type="GO" id="GO:0006096">
    <property type="term" value="P:glycolytic process"/>
    <property type="evidence" value="ECO:0007669"/>
    <property type="project" value="UniProtKB-UniRule"/>
</dbReference>
<evidence type="ECO:0000256" key="11">
    <source>
        <dbReference type="PIRSR" id="PIRSR001492-1"/>
    </source>
</evidence>
<dbReference type="AlphaFoldDB" id="L8JQN6"/>
<feature type="binding site" evidence="9 12">
    <location>
        <position position="341"/>
    </location>
    <ligand>
        <name>substrate</name>
    </ligand>
</feature>
<accession>L8JQN6</accession>
<dbReference type="GO" id="GO:0005829">
    <property type="term" value="C:cytosol"/>
    <property type="evidence" value="ECO:0007669"/>
    <property type="project" value="TreeGrafter"/>
</dbReference>
<dbReference type="EC" id="5.4.2.12" evidence="9 10"/>
<comment type="similarity">
    <text evidence="4 9">Belongs to the BPG-independent phosphoglycerate mutase family.</text>
</comment>
<dbReference type="UniPathway" id="UPA00109">
    <property type="reaction ID" value="UER00186"/>
</dbReference>
<feature type="binding site" evidence="9 12">
    <location>
        <position position="192"/>
    </location>
    <ligand>
        <name>substrate</name>
    </ligand>
</feature>
<dbReference type="Pfam" id="PF01676">
    <property type="entry name" value="Metalloenzyme"/>
    <property type="match status" value="1"/>
</dbReference>
<dbReference type="GO" id="GO:0030145">
    <property type="term" value="F:manganese ion binding"/>
    <property type="evidence" value="ECO:0007669"/>
    <property type="project" value="UniProtKB-UniRule"/>
</dbReference>
<feature type="binding site" evidence="9 12">
    <location>
        <position position="198"/>
    </location>
    <ligand>
        <name>substrate</name>
    </ligand>
</feature>
<dbReference type="Gene3D" id="3.40.1450.10">
    <property type="entry name" value="BPG-independent phosphoglycerate mutase, domain B"/>
    <property type="match status" value="1"/>
</dbReference>
<comment type="function">
    <text evidence="2 9">Catalyzes the interconversion of 2-phosphoglycerate and 3-phosphoglycerate.</text>
</comment>
<feature type="binding site" evidence="9 13">
    <location>
        <position position="412"/>
    </location>
    <ligand>
        <name>Mn(2+)</name>
        <dbReference type="ChEBI" id="CHEBI:29035"/>
        <label>1</label>
    </ligand>
</feature>
<evidence type="ECO:0000313" key="16">
    <source>
        <dbReference type="EMBL" id="ELR69779.1"/>
    </source>
</evidence>
<organism evidence="16 17">
    <name type="scientific">Fulvivirga imtechensis AK7</name>
    <dbReference type="NCBI Taxonomy" id="1237149"/>
    <lineage>
        <taxon>Bacteria</taxon>
        <taxon>Pseudomonadati</taxon>
        <taxon>Bacteroidota</taxon>
        <taxon>Cytophagia</taxon>
        <taxon>Cytophagales</taxon>
        <taxon>Fulvivirgaceae</taxon>
        <taxon>Fulvivirga</taxon>
    </lineage>
</organism>
<feature type="binding site" evidence="9 12">
    <location>
        <begin position="268"/>
        <end position="271"/>
    </location>
    <ligand>
        <name>substrate</name>
    </ligand>
</feature>
<keyword evidence="17" id="KW-1185">Reference proteome</keyword>
<evidence type="ECO:0000256" key="7">
    <source>
        <dbReference type="ARBA" id="ARBA00023211"/>
    </source>
</evidence>
<dbReference type="EMBL" id="AMZN01000068">
    <property type="protein sequence ID" value="ELR69779.1"/>
    <property type="molecule type" value="Genomic_DNA"/>
</dbReference>
<proteinExistence type="inferred from homology"/>
<evidence type="ECO:0000256" key="1">
    <source>
        <dbReference type="ARBA" id="ARBA00000370"/>
    </source>
</evidence>
<dbReference type="STRING" id="1237149.C900_04626"/>
<dbReference type="SUPFAM" id="SSF53649">
    <property type="entry name" value="Alkaline phosphatase-like"/>
    <property type="match status" value="1"/>
</dbReference>
<dbReference type="Proteomes" id="UP000011135">
    <property type="component" value="Unassembled WGS sequence"/>
</dbReference>
<dbReference type="PANTHER" id="PTHR31637">
    <property type="entry name" value="2,3-BISPHOSPHOGLYCERATE-INDEPENDENT PHOSPHOGLYCERATE MUTASE"/>
    <property type="match status" value="1"/>
</dbReference>
<keyword evidence="7 9" id="KW-0464">Manganese</keyword>
<dbReference type="GO" id="GO:0006007">
    <property type="term" value="P:glucose catabolic process"/>
    <property type="evidence" value="ECO:0007669"/>
    <property type="project" value="InterPro"/>
</dbReference>
<comment type="caution">
    <text evidence="16">The sequence shown here is derived from an EMBL/GenBank/DDBJ whole genome shotgun (WGS) entry which is preliminary data.</text>
</comment>
<dbReference type="NCBIfam" id="TIGR01307">
    <property type="entry name" value="pgm_bpd_ind"/>
    <property type="match status" value="1"/>
</dbReference>
<feature type="binding site" evidence="9 13">
    <location>
        <position position="20"/>
    </location>
    <ligand>
        <name>Mn(2+)</name>
        <dbReference type="ChEBI" id="CHEBI:29035"/>
        <label>2</label>
    </ligand>
</feature>
<evidence type="ECO:0000313" key="17">
    <source>
        <dbReference type="Proteomes" id="UP000011135"/>
    </source>
</evidence>
<dbReference type="InterPro" id="IPR017850">
    <property type="entry name" value="Alkaline_phosphatase_core_sf"/>
</dbReference>
<name>L8JQN6_9BACT</name>
<dbReference type="InterPro" id="IPR006124">
    <property type="entry name" value="Metalloenzyme"/>
</dbReference>
<comment type="pathway">
    <text evidence="3 9">Carbohydrate degradation; glycolysis; pyruvate from D-glyceraldehyde 3-phosphate: step 3/5.</text>
</comment>
<dbReference type="PIRSF" id="PIRSF001492">
    <property type="entry name" value="IPGAM"/>
    <property type="match status" value="1"/>
</dbReference>
<evidence type="ECO:0000256" key="5">
    <source>
        <dbReference type="ARBA" id="ARBA00022723"/>
    </source>
</evidence>
<feature type="active site" description="Phosphoserine intermediate" evidence="9 11">
    <location>
        <position position="70"/>
    </location>
</feature>
<evidence type="ECO:0000256" key="12">
    <source>
        <dbReference type="PIRSR" id="PIRSR001492-2"/>
    </source>
</evidence>
<evidence type="ECO:0000256" key="3">
    <source>
        <dbReference type="ARBA" id="ARBA00004798"/>
    </source>
</evidence>
<evidence type="ECO:0000256" key="10">
    <source>
        <dbReference type="NCBIfam" id="TIGR01307"/>
    </source>
</evidence>
<evidence type="ECO:0000256" key="8">
    <source>
        <dbReference type="ARBA" id="ARBA00023235"/>
    </source>
</evidence>
<gene>
    <name evidence="9" type="primary">gpmI</name>
    <name evidence="16" type="ORF">C900_04626</name>
</gene>
<dbReference type="PANTHER" id="PTHR31637:SF0">
    <property type="entry name" value="2,3-BISPHOSPHOGLYCERATE-INDEPENDENT PHOSPHOGLYCERATE MUTASE"/>
    <property type="match status" value="1"/>
</dbReference>
<evidence type="ECO:0000256" key="9">
    <source>
        <dbReference type="HAMAP-Rule" id="MF_01038"/>
    </source>
</evidence>
<dbReference type="FunFam" id="3.40.1450.10:FF:000002">
    <property type="entry name" value="2,3-bisphosphoglycerate-independent phosphoglycerate mutase"/>
    <property type="match status" value="1"/>
</dbReference>
<feature type="binding site" evidence="9 13">
    <location>
        <position position="450"/>
    </location>
    <ligand>
        <name>Mn(2+)</name>
        <dbReference type="ChEBI" id="CHEBI:29035"/>
        <label>2</label>
    </ligand>
</feature>
<feature type="domain" description="BPG-independent PGAM N-terminal" evidence="15">
    <location>
        <begin position="90"/>
        <end position="304"/>
    </location>
</feature>
<dbReference type="CDD" id="cd16010">
    <property type="entry name" value="iPGM"/>
    <property type="match status" value="1"/>
</dbReference>
<evidence type="ECO:0000259" key="14">
    <source>
        <dbReference type="Pfam" id="PF01676"/>
    </source>
</evidence>
<evidence type="ECO:0000259" key="15">
    <source>
        <dbReference type="Pfam" id="PF06415"/>
    </source>
</evidence>
<dbReference type="InterPro" id="IPR005995">
    <property type="entry name" value="Pgm_bpd_ind"/>
</dbReference>
<comment type="catalytic activity">
    <reaction evidence="1 9">
        <text>(2R)-2-phosphoglycerate = (2R)-3-phosphoglycerate</text>
        <dbReference type="Rhea" id="RHEA:15901"/>
        <dbReference type="ChEBI" id="CHEBI:58272"/>
        <dbReference type="ChEBI" id="CHEBI:58289"/>
        <dbReference type="EC" id="5.4.2.12"/>
    </reaction>
</comment>
<feature type="binding site" evidence="9 12">
    <location>
        <begin position="161"/>
        <end position="162"/>
    </location>
    <ligand>
        <name>substrate</name>
    </ligand>
</feature>
<feature type="binding site" evidence="9 13">
    <location>
        <position position="467"/>
    </location>
    <ligand>
        <name>Mn(2+)</name>
        <dbReference type="ChEBI" id="CHEBI:29035"/>
        <label>1</label>
    </ligand>
</feature>
<feature type="binding site" evidence="9 12">
    <location>
        <position position="131"/>
    </location>
    <ligand>
        <name>substrate</name>
    </ligand>
</feature>
<dbReference type="PATRIC" id="fig|1237149.3.peg.4142"/>
<feature type="binding site" evidence="9 13">
    <location>
        <position position="408"/>
    </location>
    <ligand>
        <name>Mn(2+)</name>
        <dbReference type="ChEBI" id="CHEBI:29035"/>
        <label>1</label>
    </ligand>
</feature>
<dbReference type="HAMAP" id="MF_01038">
    <property type="entry name" value="GpmI"/>
    <property type="match status" value="1"/>
</dbReference>
<keyword evidence="5 9" id="KW-0479">Metal-binding</keyword>
<evidence type="ECO:0000256" key="2">
    <source>
        <dbReference type="ARBA" id="ARBA00002315"/>
    </source>
</evidence>
<dbReference type="eggNOG" id="COG0696">
    <property type="taxonomic scope" value="Bacteria"/>
</dbReference>
<dbReference type="Gene3D" id="3.40.720.10">
    <property type="entry name" value="Alkaline Phosphatase, subunit A"/>
    <property type="match status" value="1"/>
</dbReference>
<comment type="cofactor">
    <cofactor evidence="9">
        <name>Mn(2+)</name>
        <dbReference type="ChEBI" id="CHEBI:29035"/>
    </cofactor>
    <text evidence="9">Binds 2 manganese ions per subunit.</text>
</comment>
<protein>
    <recommendedName>
        <fullName evidence="9 10">2,3-bisphosphoglycerate-independent phosphoglycerate mutase</fullName>
        <shortName evidence="9">BPG-independent PGAM</shortName>
        <shortName evidence="9">Phosphoglyceromutase</shortName>
        <shortName evidence="9">iPGM</shortName>
        <ecNumber evidence="9 10">5.4.2.12</ecNumber>
    </recommendedName>
</protein>